<dbReference type="PIRSF" id="PIRSF016933">
    <property type="entry name" value="PrsW"/>
    <property type="match status" value="1"/>
</dbReference>
<feature type="transmembrane region" description="Helical" evidence="12">
    <location>
        <begin position="65"/>
        <end position="86"/>
    </location>
</feature>
<evidence type="ECO:0000256" key="8">
    <source>
        <dbReference type="ARBA" id="ARBA00022989"/>
    </source>
</evidence>
<feature type="transmembrane region" description="Helical" evidence="12">
    <location>
        <begin position="29"/>
        <end position="53"/>
    </location>
</feature>
<keyword evidence="14" id="KW-1185">Reference proteome</keyword>
<dbReference type="InterPro" id="IPR023596">
    <property type="entry name" value="Peptidase_PrsW_arch/bac"/>
</dbReference>
<organism evidence="13 14">
    <name type="scientific">Cerasibacillus quisquiliarum</name>
    <dbReference type="NCBI Taxonomy" id="227865"/>
    <lineage>
        <taxon>Bacteria</taxon>
        <taxon>Bacillati</taxon>
        <taxon>Bacillota</taxon>
        <taxon>Bacilli</taxon>
        <taxon>Bacillales</taxon>
        <taxon>Bacillaceae</taxon>
        <taxon>Cerasibacillus</taxon>
    </lineage>
</organism>
<feature type="transmembrane region" description="Helical" evidence="12">
    <location>
        <begin position="6"/>
        <end position="22"/>
    </location>
</feature>
<keyword evidence="6 12" id="KW-0812">Transmembrane</keyword>
<feature type="transmembrane region" description="Helical" evidence="12">
    <location>
        <begin position="98"/>
        <end position="119"/>
    </location>
</feature>
<sequence length="223" mass="26050">MFAVLSAGMAPAIALMAFFYLRKHYSEPLTLIIKTFIFGVLLVFPLMFLQYAFKTELYLGPLFHAYIVTGFTEEFFKWFVFLYVVYQHTEFDTHYDGIIYAVSISLGFASLENIMYLLSHGIEYAFTRAIFPVSSHALFGVMMGYHFGIAKIIKRRQSWNIFLALFLPFFLHGTYNYILQTNQESWPLILIPFMIFLWIVGLYRVRVAAKALQKHSYDQVTIK</sequence>
<evidence type="ECO:0000256" key="3">
    <source>
        <dbReference type="ARBA" id="ARBA00018997"/>
    </source>
</evidence>
<dbReference type="PANTHER" id="PTHR36844:SF1">
    <property type="entry name" value="PROTEASE PRSW"/>
    <property type="match status" value="1"/>
</dbReference>
<evidence type="ECO:0000256" key="10">
    <source>
        <dbReference type="ARBA" id="ARBA00030345"/>
    </source>
</evidence>
<evidence type="ECO:0000256" key="11">
    <source>
        <dbReference type="PIRNR" id="PIRNR016933"/>
    </source>
</evidence>
<protein>
    <recommendedName>
        <fullName evidence="3 11">Protease PrsW</fullName>
        <ecNumber evidence="11">3.4.-.-</ecNumber>
    </recommendedName>
    <alternativeName>
        <fullName evidence="10 11">Protease responsible for activating sigma-W</fullName>
    </alternativeName>
</protein>
<evidence type="ECO:0000256" key="4">
    <source>
        <dbReference type="ARBA" id="ARBA00022475"/>
    </source>
</evidence>
<dbReference type="RefSeq" id="WP_146938212.1">
    <property type="nucleotide sequence ID" value="NZ_BJXW01000023.1"/>
</dbReference>
<comment type="function">
    <text evidence="11">Involved in the degradation of specific anti-sigma factors.</text>
</comment>
<comment type="caution">
    <text evidence="13">The sequence shown here is derived from an EMBL/GenBank/DDBJ whole genome shotgun (WGS) entry which is preliminary data.</text>
</comment>
<evidence type="ECO:0000256" key="6">
    <source>
        <dbReference type="ARBA" id="ARBA00022692"/>
    </source>
</evidence>
<feature type="transmembrane region" description="Helical" evidence="12">
    <location>
        <begin position="125"/>
        <end position="147"/>
    </location>
</feature>
<comment type="similarity">
    <text evidence="2 11">Belongs to the protease PrsW family.</text>
</comment>
<gene>
    <name evidence="13" type="primary">prsW</name>
    <name evidence="13" type="ORF">CQU01_20690</name>
</gene>
<dbReference type="PANTHER" id="PTHR36844">
    <property type="entry name" value="PROTEASE PRSW"/>
    <property type="match status" value="1"/>
</dbReference>
<dbReference type="GO" id="GO:0005886">
    <property type="term" value="C:plasma membrane"/>
    <property type="evidence" value="ECO:0007669"/>
    <property type="project" value="UniProtKB-SubCell"/>
</dbReference>
<evidence type="ECO:0000256" key="5">
    <source>
        <dbReference type="ARBA" id="ARBA00022670"/>
    </source>
</evidence>
<evidence type="ECO:0000256" key="9">
    <source>
        <dbReference type="ARBA" id="ARBA00023136"/>
    </source>
</evidence>
<feature type="transmembrane region" description="Helical" evidence="12">
    <location>
        <begin position="185"/>
        <end position="205"/>
    </location>
</feature>
<name>A0A511V1D7_9BACI</name>
<comment type="subcellular location">
    <subcellularLocation>
        <location evidence="1">Cell membrane</location>
        <topology evidence="1">Multi-pass membrane protein</topology>
    </subcellularLocation>
</comment>
<dbReference type="OrthoDB" id="5504276at2"/>
<evidence type="ECO:0000256" key="7">
    <source>
        <dbReference type="ARBA" id="ARBA00022801"/>
    </source>
</evidence>
<evidence type="ECO:0000256" key="1">
    <source>
        <dbReference type="ARBA" id="ARBA00004651"/>
    </source>
</evidence>
<keyword evidence="7 11" id="KW-0378">Hydrolase</keyword>
<accession>A0A511V1D7</accession>
<evidence type="ECO:0000313" key="13">
    <source>
        <dbReference type="EMBL" id="GEN31831.1"/>
    </source>
</evidence>
<dbReference type="Pfam" id="PF13367">
    <property type="entry name" value="PrsW-protease"/>
    <property type="match status" value="1"/>
</dbReference>
<proteinExistence type="inferred from homology"/>
<dbReference type="GO" id="GO:0006508">
    <property type="term" value="P:proteolysis"/>
    <property type="evidence" value="ECO:0007669"/>
    <property type="project" value="UniProtKB-KW"/>
</dbReference>
<evidence type="ECO:0000313" key="14">
    <source>
        <dbReference type="Proteomes" id="UP000321491"/>
    </source>
</evidence>
<dbReference type="EC" id="3.4.-.-" evidence="11"/>
<dbReference type="NCBIfam" id="NF033739">
    <property type="entry name" value="intramemb_PrsW"/>
    <property type="match status" value="1"/>
</dbReference>
<dbReference type="EMBL" id="BJXW01000023">
    <property type="protein sequence ID" value="GEN31831.1"/>
    <property type="molecule type" value="Genomic_DNA"/>
</dbReference>
<keyword evidence="5 11" id="KW-0645">Protease</keyword>
<dbReference type="InterPro" id="IPR026898">
    <property type="entry name" value="PrsW"/>
</dbReference>
<keyword evidence="8 12" id="KW-1133">Transmembrane helix</keyword>
<dbReference type="Proteomes" id="UP000321491">
    <property type="component" value="Unassembled WGS sequence"/>
</dbReference>
<keyword evidence="4 11" id="KW-1003">Cell membrane</keyword>
<evidence type="ECO:0000256" key="12">
    <source>
        <dbReference type="SAM" id="Phobius"/>
    </source>
</evidence>
<keyword evidence="9 11" id="KW-0472">Membrane</keyword>
<dbReference type="AlphaFoldDB" id="A0A511V1D7"/>
<dbReference type="GO" id="GO:0008233">
    <property type="term" value="F:peptidase activity"/>
    <property type="evidence" value="ECO:0007669"/>
    <property type="project" value="UniProtKB-KW"/>
</dbReference>
<evidence type="ECO:0000256" key="2">
    <source>
        <dbReference type="ARBA" id="ARBA00009165"/>
    </source>
</evidence>
<reference evidence="13 14" key="1">
    <citation type="submission" date="2019-07" db="EMBL/GenBank/DDBJ databases">
        <title>Whole genome shotgun sequence of Cerasibacillus quisquiliarum NBRC 102429.</title>
        <authorList>
            <person name="Hosoyama A."/>
            <person name="Uohara A."/>
            <person name="Ohji S."/>
            <person name="Ichikawa N."/>
        </authorList>
    </citation>
    <scope>NUCLEOTIDE SEQUENCE [LARGE SCALE GENOMIC DNA]</scope>
    <source>
        <strain evidence="13 14">NBRC 102429</strain>
    </source>
</reference>
<feature type="transmembrane region" description="Helical" evidence="12">
    <location>
        <begin position="159"/>
        <end position="179"/>
    </location>
</feature>